<evidence type="ECO:0000313" key="3">
    <source>
        <dbReference type="Proteomes" id="UP000007115"/>
    </source>
</evidence>
<dbReference type="Proteomes" id="UP000007115">
    <property type="component" value="Unassembled WGS sequence"/>
</dbReference>
<sequence length="146" mass="16500">MSNDSGRVRCHCGKRFNSSQAMAQHNIDPRPAPTASIAMTLLTCSCGKPFLTTNAMQQHKRDAPIHAIGKNQERNNNKESTQTKHPTRSRVNESNTSWKHRNYGLFSGSGIWHSDVGDNYGQFLLQNRNSSDRWSKEIWIPGLGQY</sequence>
<dbReference type="InParanoid" id="G9MEQ4"/>
<accession>G9MEQ4</accession>
<evidence type="ECO:0000313" key="2">
    <source>
        <dbReference type="EMBL" id="EHK26872.1"/>
    </source>
</evidence>
<dbReference type="HOGENOM" id="CLU_1777729_0_0_1"/>
<name>G9MEQ4_HYPVG</name>
<protein>
    <submittedName>
        <fullName evidence="2">Uncharacterized protein</fullName>
    </submittedName>
</protein>
<comment type="caution">
    <text evidence="2">The sequence shown here is derived from an EMBL/GenBank/DDBJ whole genome shotgun (WGS) entry which is preliminary data.</text>
</comment>
<dbReference type="RefSeq" id="XP_013961090.1">
    <property type="nucleotide sequence ID" value="XM_014105615.1"/>
</dbReference>
<dbReference type="AlphaFoldDB" id="G9MEQ4"/>
<evidence type="ECO:0000256" key="1">
    <source>
        <dbReference type="SAM" id="MobiDB-lite"/>
    </source>
</evidence>
<proteinExistence type="predicted"/>
<dbReference type="GeneID" id="25796393"/>
<keyword evidence="3" id="KW-1185">Reference proteome</keyword>
<reference evidence="2 3" key="1">
    <citation type="journal article" date="2011" name="Genome Biol.">
        <title>Comparative genome sequence analysis underscores mycoparasitism as the ancestral life style of Trichoderma.</title>
        <authorList>
            <person name="Kubicek C.P."/>
            <person name="Herrera-Estrella A."/>
            <person name="Seidl-Seiboth V."/>
            <person name="Martinez D.A."/>
            <person name="Druzhinina I.S."/>
            <person name="Thon M."/>
            <person name="Zeilinger S."/>
            <person name="Casas-Flores S."/>
            <person name="Horwitz B.A."/>
            <person name="Mukherjee P.K."/>
            <person name="Mukherjee M."/>
            <person name="Kredics L."/>
            <person name="Alcaraz L.D."/>
            <person name="Aerts A."/>
            <person name="Antal Z."/>
            <person name="Atanasova L."/>
            <person name="Cervantes-Badillo M.G."/>
            <person name="Challacombe J."/>
            <person name="Chertkov O."/>
            <person name="McCluskey K."/>
            <person name="Coulpier F."/>
            <person name="Deshpande N."/>
            <person name="von Doehren H."/>
            <person name="Ebbole D.J."/>
            <person name="Esquivel-Naranjo E.U."/>
            <person name="Fekete E."/>
            <person name="Flipphi M."/>
            <person name="Glaser F."/>
            <person name="Gomez-Rodriguez E.Y."/>
            <person name="Gruber S."/>
            <person name="Han C."/>
            <person name="Henrissat B."/>
            <person name="Hermosa R."/>
            <person name="Hernandez-Onate M."/>
            <person name="Karaffa L."/>
            <person name="Kosti I."/>
            <person name="Le Crom S."/>
            <person name="Lindquist E."/>
            <person name="Lucas S."/>
            <person name="Luebeck M."/>
            <person name="Luebeck P.S."/>
            <person name="Margeot A."/>
            <person name="Metz B."/>
            <person name="Misra M."/>
            <person name="Nevalainen H."/>
            <person name="Omann M."/>
            <person name="Packer N."/>
            <person name="Perrone G."/>
            <person name="Uresti-Rivera E.E."/>
            <person name="Salamov A."/>
            <person name="Schmoll M."/>
            <person name="Seiboth B."/>
            <person name="Shapiro H."/>
            <person name="Sukno S."/>
            <person name="Tamayo-Ramos J.A."/>
            <person name="Tisch D."/>
            <person name="Wiest A."/>
            <person name="Wilkinson H.H."/>
            <person name="Zhang M."/>
            <person name="Coutinho P.M."/>
            <person name="Kenerley C.M."/>
            <person name="Monte E."/>
            <person name="Baker S.E."/>
            <person name="Grigoriev I.V."/>
        </authorList>
    </citation>
    <scope>NUCLEOTIDE SEQUENCE [LARGE SCALE GENOMIC DNA]</scope>
    <source>
        <strain evidence="3">Gv29-8 / FGSC 10586</strain>
    </source>
</reference>
<dbReference type="EMBL" id="ABDF02000001">
    <property type="protein sequence ID" value="EHK26872.1"/>
    <property type="molecule type" value="Genomic_DNA"/>
</dbReference>
<feature type="region of interest" description="Disordered" evidence="1">
    <location>
        <begin position="55"/>
        <end position="96"/>
    </location>
</feature>
<dbReference type="OrthoDB" id="4898550at2759"/>
<dbReference type="VEuPathDB" id="FungiDB:TRIVIDRAFT_62674"/>
<organism evidence="2 3">
    <name type="scientific">Hypocrea virens (strain Gv29-8 / FGSC 10586)</name>
    <name type="common">Gliocladium virens</name>
    <name type="synonym">Trichoderma virens</name>
    <dbReference type="NCBI Taxonomy" id="413071"/>
    <lineage>
        <taxon>Eukaryota</taxon>
        <taxon>Fungi</taxon>
        <taxon>Dikarya</taxon>
        <taxon>Ascomycota</taxon>
        <taxon>Pezizomycotina</taxon>
        <taxon>Sordariomycetes</taxon>
        <taxon>Hypocreomycetidae</taxon>
        <taxon>Hypocreales</taxon>
        <taxon>Hypocreaceae</taxon>
        <taxon>Trichoderma</taxon>
    </lineage>
</organism>
<gene>
    <name evidence="2" type="ORF">TRIVIDRAFT_62674</name>
</gene>